<dbReference type="AlphaFoldDB" id="P73855"/>
<dbReference type="eggNOG" id="COG3268">
    <property type="taxonomic scope" value="Bacteria"/>
</dbReference>
<name>P73855_SYNY3</name>
<dbReference type="PhylomeDB" id="P73855"/>
<dbReference type="PANTHER" id="PTHR43781">
    <property type="entry name" value="SACCHAROPINE DEHYDROGENASE"/>
    <property type="match status" value="1"/>
</dbReference>
<dbReference type="InterPro" id="IPR005097">
    <property type="entry name" value="Sacchrp_dh_NADP-bd"/>
</dbReference>
<proteinExistence type="inferred from homology"/>
<feature type="domain" description="Saccharopine dehydrogenase NADP binding" evidence="2">
    <location>
        <begin position="10"/>
        <end position="139"/>
    </location>
</feature>
<accession>P73855</accession>
<dbReference type="Pfam" id="PF03435">
    <property type="entry name" value="Sacchrp_dh_NADP"/>
    <property type="match status" value="1"/>
</dbReference>
<dbReference type="KEGG" id="syn:sll1601"/>
<dbReference type="Proteomes" id="UP000001425">
    <property type="component" value="Chromosome"/>
</dbReference>
<sequence length="414" mass="44810">MTKPLPYDLIIVGATGFVGGIVCRYLLSHWETAAAKNWAIAGRSQAKLDRLVQSLGPQAAHLPTFVVDIKDEAAVTTLCSQTKVVVSTVGPYALYGETLVRVCAITGTDYCDLTGEVQWVQQMIQKYEAIAKQSGARIVHCCGFDSIPSDLGVYYLQQQSQRRWGEPCIRVKMGVKACQGGISGGTIASGINLIQEAIADPSTRQALRNPYILCFKPDHRSDHPPSLIPVQNDPIFSGWTAPFVMAGINTPIVLRSNTLQNEVYGEGFQYEEGILTGPGIIGWLAAQGIKWSLDLMALALAIGPSRWLLLQILPKPGEGPTEEAQQQGFYDLRFWGETASGQSTMVKVTGDQDPGYGSTAKILAQAALCLAKDRPKSSLQGGFWTPAASFGQDLIHRLIDYAGLTFTEENGSTL</sequence>
<dbReference type="PIR" id="S75052">
    <property type="entry name" value="S75052"/>
</dbReference>
<dbReference type="STRING" id="1148.gene:10498783"/>
<comment type="similarity">
    <text evidence="1">Belongs to the saccharopine dehydrogenase family. Enoyl reductase subfamily.</text>
</comment>
<dbReference type="InterPro" id="IPR036291">
    <property type="entry name" value="NAD(P)-bd_dom_sf"/>
</dbReference>
<dbReference type="SUPFAM" id="SSF51735">
    <property type="entry name" value="NAD(P)-binding Rossmann-fold domains"/>
    <property type="match status" value="1"/>
</dbReference>
<protein>
    <submittedName>
        <fullName evidence="3">Sll1601 protein</fullName>
    </submittedName>
</protein>
<evidence type="ECO:0000256" key="1">
    <source>
        <dbReference type="ARBA" id="ARBA00010591"/>
    </source>
</evidence>
<reference evidence="3 4" key="2">
    <citation type="journal article" date="1996" name="DNA Res.">
        <title>Sequence analysis of the genome of the unicellular cyanobacterium Synechocystis sp. strain PCC6803. II. Sequence determination of the entire genome and assignment of potential protein-coding regions.</title>
        <authorList>
            <person name="Kaneko T."/>
            <person name="Sato S."/>
            <person name="Kotani H."/>
            <person name="Tanaka A."/>
            <person name="Asamizu E."/>
            <person name="Nakamura Y."/>
            <person name="Miyajima N."/>
            <person name="Hirosawa M."/>
            <person name="Sugiura M."/>
            <person name="Sasamoto S."/>
            <person name="Kimura T."/>
            <person name="Hosouchi T."/>
            <person name="Matsuno A."/>
            <person name="Muraki A."/>
            <person name="Nakazaki N."/>
            <person name="Naruo K."/>
            <person name="Okumura S."/>
            <person name="Shimpo S."/>
            <person name="Takeuchi C."/>
            <person name="Wada T."/>
            <person name="Watanabe A."/>
            <person name="Yamada M."/>
            <person name="Yasuda M."/>
            <person name="Tabata S."/>
        </authorList>
    </citation>
    <scope>NUCLEOTIDE SEQUENCE [LARGE SCALE GENOMIC DNA]</scope>
    <source>
        <strain evidence="4">ATCC 27184 / PCC 6803 / Kazusa</strain>
    </source>
</reference>
<evidence type="ECO:0000259" key="2">
    <source>
        <dbReference type="Pfam" id="PF03435"/>
    </source>
</evidence>
<dbReference type="IntAct" id="P73855">
    <property type="interactions" value="5"/>
</dbReference>
<dbReference type="PaxDb" id="1148-1652997"/>
<reference evidence="3 4" key="1">
    <citation type="journal article" date="1995" name="DNA Res.">
        <title>Sequence analysis of the genome of the unicellular cyanobacterium Synechocystis sp. strain PCC6803. I. Sequence features in the 1 Mb region from map positions 64% to 92% of the genome.</title>
        <authorList>
            <person name="Kaneko T."/>
            <person name="Tanaka A."/>
            <person name="Sato S."/>
            <person name="Kotani H."/>
            <person name="Sazuka T."/>
            <person name="Miyajima N."/>
            <person name="Sugiura M."/>
            <person name="Tabata S."/>
        </authorList>
    </citation>
    <scope>NUCLEOTIDE SEQUENCE [LARGE SCALE GENOMIC DNA]</scope>
    <source>
        <strain evidence="4">ATCC 27184 / PCC 6803 / Kazusa</strain>
    </source>
</reference>
<dbReference type="Gene3D" id="3.40.50.720">
    <property type="entry name" value="NAD(P)-binding Rossmann-like Domain"/>
    <property type="match status" value="1"/>
</dbReference>
<dbReference type="EnsemblBacteria" id="BAA17914">
    <property type="protein sequence ID" value="BAA17914"/>
    <property type="gene ID" value="BAA17914"/>
</dbReference>
<dbReference type="PANTHER" id="PTHR43781:SF1">
    <property type="entry name" value="SACCHAROPINE DEHYDROGENASE"/>
    <property type="match status" value="1"/>
</dbReference>
<gene>
    <name evidence="3" type="ordered locus">sll1601</name>
</gene>
<evidence type="ECO:0000313" key="3">
    <source>
        <dbReference type="EMBL" id="BAA17914.1"/>
    </source>
</evidence>
<evidence type="ECO:0000313" key="4">
    <source>
        <dbReference type="Proteomes" id="UP000001425"/>
    </source>
</evidence>
<dbReference type="EMBL" id="BA000022">
    <property type="protein sequence ID" value="BAA17914.1"/>
    <property type="molecule type" value="Genomic_DNA"/>
</dbReference>
<organism evidence="3 4">
    <name type="scientific">Synechocystis sp. (strain ATCC 27184 / PCC 6803 / Kazusa)</name>
    <dbReference type="NCBI Taxonomy" id="1111708"/>
    <lineage>
        <taxon>Bacteria</taxon>
        <taxon>Bacillati</taxon>
        <taxon>Cyanobacteriota</taxon>
        <taxon>Cyanophyceae</taxon>
        <taxon>Synechococcales</taxon>
        <taxon>Merismopediaceae</taxon>
        <taxon>Synechocystis</taxon>
    </lineage>
</organism>
<dbReference type="FunFam" id="3.40.50.720:FF:000413">
    <property type="entry name" value="Trans-acting enoyl reductase"/>
    <property type="match status" value="1"/>
</dbReference>
<dbReference type="InParanoid" id="P73855"/>
<keyword evidence="4" id="KW-1185">Reference proteome</keyword>